<dbReference type="PANTHER" id="PTHR10587">
    <property type="entry name" value="GLYCOSYL TRANSFERASE-RELATED"/>
    <property type="match status" value="1"/>
</dbReference>
<evidence type="ECO:0000313" key="2">
    <source>
        <dbReference type="EMBL" id="MBH8558654.1"/>
    </source>
</evidence>
<sequence length="166" mass="18492">MAVWRLGSEDPRLWGFFNRNLRADSLDRSGPGLLQRLRRPVGATDVDYIGEGEVLDILSGPQSGRIDLTLDHPDQLISEENYAVLPTSYVVRKLGVAPKTVVLTFDDGPDETYTPQVINILKRENVPAAFFVVGENAENNVPLLRQLYDDGYEIGNHTFSHSTLPV</sequence>
<proteinExistence type="predicted"/>
<dbReference type="InterPro" id="IPR050248">
    <property type="entry name" value="Polysacc_deacetylase_ArnD"/>
</dbReference>
<dbReference type="InterPro" id="IPR011330">
    <property type="entry name" value="Glyco_hydro/deAcase_b/a-brl"/>
</dbReference>
<reference evidence="2 3" key="1">
    <citation type="submission" date="2020-12" db="EMBL/GenBank/DDBJ databases">
        <title>Hymenobacter sp.</title>
        <authorList>
            <person name="Kim M.K."/>
        </authorList>
    </citation>
    <scope>NUCLEOTIDE SEQUENCE [LARGE SCALE GENOMIC DNA]</scope>
    <source>
        <strain evidence="2 3">BT442</strain>
    </source>
</reference>
<protein>
    <submittedName>
        <fullName evidence="2">Polysaccharide deacetylase family protein</fullName>
    </submittedName>
</protein>
<name>A0ABS0Q8X3_9BACT</name>
<dbReference type="EMBL" id="JAEDAE010000004">
    <property type="protein sequence ID" value="MBH8558654.1"/>
    <property type="molecule type" value="Genomic_DNA"/>
</dbReference>
<evidence type="ECO:0000313" key="3">
    <source>
        <dbReference type="Proteomes" id="UP000625631"/>
    </source>
</evidence>
<dbReference type="Gene3D" id="3.20.20.370">
    <property type="entry name" value="Glycoside hydrolase/deacetylase"/>
    <property type="match status" value="1"/>
</dbReference>
<evidence type="ECO:0000259" key="1">
    <source>
        <dbReference type="PROSITE" id="PS51677"/>
    </source>
</evidence>
<dbReference type="InterPro" id="IPR002509">
    <property type="entry name" value="NODB_dom"/>
</dbReference>
<keyword evidence="3" id="KW-1185">Reference proteome</keyword>
<accession>A0ABS0Q8X3</accession>
<gene>
    <name evidence="2" type="ORF">I7X13_11385</name>
</gene>
<dbReference type="Pfam" id="PF01522">
    <property type="entry name" value="Polysacc_deac_1"/>
    <property type="match status" value="1"/>
</dbReference>
<feature type="domain" description="NodB homology" evidence="1">
    <location>
        <begin position="99"/>
        <end position="166"/>
    </location>
</feature>
<dbReference type="SUPFAM" id="SSF88713">
    <property type="entry name" value="Glycoside hydrolase/deacetylase"/>
    <property type="match status" value="1"/>
</dbReference>
<dbReference type="RefSeq" id="WP_198075588.1">
    <property type="nucleotide sequence ID" value="NZ_JAEDAE010000004.1"/>
</dbReference>
<dbReference type="Proteomes" id="UP000625631">
    <property type="component" value="Unassembled WGS sequence"/>
</dbReference>
<comment type="caution">
    <text evidence="2">The sequence shown here is derived from an EMBL/GenBank/DDBJ whole genome shotgun (WGS) entry which is preliminary data.</text>
</comment>
<organism evidence="2 3">
    <name type="scientific">Hymenobacter negativus</name>
    <dbReference type="NCBI Taxonomy" id="2795026"/>
    <lineage>
        <taxon>Bacteria</taxon>
        <taxon>Pseudomonadati</taxon>
        <taxon>Bacteroidota</taxon>
        <taxon>Cytophagia</taxon>
        <taxon>Cytophagales</taxon>
        <taxon>Hymenobacteraceae</taxon>
        <taxon>Hymenobacter</taxon>
    </lineage>
</organism>
<dbReference type="PROSITE" id="PS51677">
    <property type="entry name" value="NODB"/>
    <property type="match status" value="1"/>
</dbReference>